<organism evidence="3 4">
    <name type="scientific">Streptomyces microflavus</name>
    <name type="common">Streptomyces lipmanii</name>
    <dbReference type="NCBI Taxonomy" id="1919"/>
    <lineage>
        <taxon>Bacteria</taxon>
        <taxon>Bacillati</taxon>
        <taxon>Actinomycetota</taxon>
        <taxon>Actinomycetes</taxon>
        <taxon>Kitasatosporales</taxon>
        <taxon>Streptomycetaceae</taxon>
        <taxon>Streptomyces</taxon>
    </lineage>
</organism>
<comment type="caution">
    <text evidence="3">The sequence shown here is derived from an EMBL/GenBank/DDBJ whole genome shotgun (WGS) entry which is preliminary data.</text>
</comment>
<accession>A0A6N9V779</accession>
<dbReference type="RefSeq" id="WP_164356955.1">
    <property type="nucleotide sequence ID" value="NZ_JBIVCI010000003.1"/>
</dbReference>
<protein>
    <submittedName>
        <fullName evidence="3">Uncharacterized protein</fullName>
    </submittedName>
</protein>
<gene>
    <name evidence="3" type="ORF">G3I39_09665</name>
</gene>
<reference evidence="3 4" key="1">
    <citation type="submission" date="2020-01" db="EMBL/GenBank/DDBJ databases">
        <title>Insect and environment-associated Actinomycetes.</title>
        <authorList>
            <person name="Currrie C."/>
            <person name="Chevrette M."/>
            <person name="Carlson C."/>
            <person name="Stubbendieck R."/>
            <person name="Wendt-Pienkowski E."/>
        </authorList>
    </citation>
    <scope>NUCLEOTIDE SEQUENCE [LARGE SCALE GENOMIC DNA]</scope>
    <source>
        <strain evidence="3 4">SID14438</strain>
    </source>
</reference>
<dbReference type="Proteomes" id="UP000471648">
    <property type="component" value="Unassembled WGS sequence"/>
</dbReference>
<feature type="chain" id="PRO_5026925842" evidence="2">
    <location>
        <begin position="33"/>
        <end position="143"/>
    </location>
</feature>
<feature type="region of interest" description="Disordered" evidence="1">
    <location>
        <begin position="30"/>
        <end position="105"/>
    </location>
</feature>
<keyword evidence="2" id="KW-0732">Signal</keyword>
<feature type="compositionally biased region" description="Gly residues" evidence="1">
    <location>
        <begin position="57"/>
        <end position="79"/>
    </location>
</feature>
<dbReference type="AlphaFoldDB" id="A0A6N9V779"/>
<dbReference type="EMBL" id="JAAGME010000382">
    <property type="protein sequence ID" value="NEB67312.1"/>
    <property type="molecule type" value="Genomic_DNA"/>
</dbReference>
<evidence type="ECO:0000313" key="4">
    <source>
        <dbReference type="Proteomes" id="UP000471648"/>
    </source>
</evidence>
<evidence type="ECO:0000313" key="3">
    <source>
        <dbReference type="EMBL" id="NEB67312.1"/>
    </source>
</evidence>
<sequence length="143" mass="13734">MTAIRNLRSKRVAVALISATAVGVLGVGGALAAGTSDNGPVGPSPVPGETQPAGSSGSDGGSDGGTVSGSGGSGGGTGGPEPSASPSGPPHTGGPQPSPTDPADLAEVARRIDELEKKVDQLPTKKELADALRAFADSLEQQG</sequence>
<evidence type="ECO:0000256" key="2">
    <source>
        <dbReference type="SAM" id="SignalP"/>
    </source>
</evidence>
<feature type="signal peptide" evidence="2">
    <location>
        <begin position="1"/>
        <end position="32"/>
    </location>
</feature>
<proteinExistence type="predicted"/>
<evidence type="ECO:0000256" key="1">
    <source>
        <dbReference type="SAM" id="MobiDB-lite"/>
    </source>
</evidence>
<name>A0A6N9V779_STRMI</name>